<proteinExistence type="predicted"/>
<evidence type="ECO:0000256" key="2">
    <source>
        <dbReference type="ARBA" id="ARBA00022737"/>
    </source>
</evidence>
<dbReference type="PROSITE" id="PS50294">
    <property type="entry name" value="WD_REPEATS_REGION"/>
    <property type="match status" value="12"/>
</dbReference>
<feature type="repeat" description="WD" evidence="3">
    <location>
        <begin position="827"/>
        <end position="868"/>
    </location>
</feature>
<evidence type="ECO:0000313" key="5">
    <source>
        <dbReference type="EMBL" id="BBE08942.1"/>
    </source>
</evidence>
<dbReference type="Gene3D" id="2.160.20.80">
    <property type="entry name" value="E3 ubiquitin-protein ligase SopA"/>
    <property type="match status" value="1"/>
</dbReference>
<feature type="repeat" description="WD" evidence="3">
    <location>
        <begin position="1121"/>
        <end position="1162"/>
    </location>
</feature>
<feature type="repeat" description="WD" evidence="3">
    <location>
        <begin position="702"/>
        <end position="742"/>
    </location>
</feature>
<dbReference type="PROSITE" id="PS00678">
    <property type="entry name" value="WD_REPEATS_1"/>
    <property type="match status" value="1"/>
</dbReference>
<dbReference type="Pfam" id="PF00400">
    <property type="entry name" value="WD40"/>
    <property type="match status" value="14"/>
</dbReference>
<keyword evidence="1 3" id="KW-0853">WD repeat</keyword>
<evidence type="ECO:0000256" key="1">
    <source>
        <dbReference type="ARBA" id="ARBA00022574"/>
    </source>
</evidence>
<protein>
    <submittedName>
        <fullName evidence="5">Myosin heavy-chain kinase</fullName>
    </submittedName>
</protein>
<dbReference type="InterPro" id="IPR019775">
    <property type="entry name" value="WD40_repeat_CS"/>
</dbReference>
<accession>A0A2Z6EU62</accession>
<dbReference type="PANTHER" id="PTHR19848:SF8">
    <property type="entry name" value="F-BOX AND WD REPEAT DOMAIN CONTAINING 7"/>
    <property type="match status" value="1"/>
</dbReference>
<dbReference type="InterPro" id="IPR036322">
    <property type="entry name" value="WD40_repeat_dom_sf"/>
</dbReference>
<feature type="repeat" description="WD" evidence="3">
    <location>
        <begin position="1079"/>
        <end position="1120"/>
    </location>
</feature>
<dbReference type="InterPro" id="IPR001680">
    <property type="entry name" value="WD40_rpt"/>
</dbReference>
<feature type="repeat" description="WD" evidence="3">
    <location>
        <begin position="1037"/>
        <end position="1078"/>
    </location>
</feature>
<feature type="repeat" description="WD" evidence="3">
    <location>
        <begin position="1247"/>
        <end position="1290"/>
    </location>
</feature>
<dbReference type="Pfam" id="PF00805">
    <property type="entry name" value="Pentapeptide"/>
    <property type="match status" value="1"/>
</dbReference>
<dbReference type="EMBL" id="AP018150">
    <property type="protein sequence ID" value="BBE08942.1"/>
    <property type="molecule type" value="Genomic_DNA"/>
</dbReference>
<dbReference type="InterPro" id="IPR015943">
    <property type="entry name" value="WD40/YVTN_repeat-like_dom_sf"/>
</dbReference>
<feature type="repeat" description="WD" evidence="3">
    <location>
        <begin position="1205"/>
        <end position="1246"/>
    </location>
</feature>
<dbReference type="SMART" id="SM00320">
    <property type="entry name" value="WD40"/>
    <property type="match status" value="15"/>
</dbReference>
<name>A0A2Z6EU62_9BURK</name>
<dbReference type="Pfam" id="PF05729">
    <property type="entry name" value="NACHT"/>
    <property type="match status" value="1"/>
</dbReference>
<keyword evidence="6" id="KW-1185">Reference proteome</keyword>
<dbReference type="InterPro" id="IPR001646">
    <property type="entry name" value="5peptide_repeat"/>
</dbReference>
<keyword evidence="2" id="KW-0677">Repeat</keyword>
<sequence length="1331" mass="146324">MLPISPNQSTQPSLASYIPKLASAFSDTQERTDDPSESNVQIGNGFLNNLTIGNNNTANNHIHLAAADSKLIETLMLQHIFALQPNIKPLINLNSAIEDLRKRYLKGLKEDNEIKDALSNYVAPEGMELHDSIRFDLKSKVQDFLNSNKKVLLLLGEAGSGKSTFNRDLAVSLWEAYIQGSKSENMPIPIFIGLSSWLGPDRNLVSAFFEKQGFSKEHVKELQSKHRFVLILDGFDEIEHRQQVFYKDNELDNWIGSKIIITSRPEYLGSNYQYKFHPSGEHTTLQEYRLAPFSDETIKRYIDRYSEKHPHALWSAEKYKEELEEPSLKELVSNPFLLKITLSVLPELSQRQQVEKQRITRIAIYDQFVKSWFDRSQQRLNQILEVGSKERKEFKDLEREGFADFGVDFSKELALEMYKAGEVITHYQAVTHARWKKNDTSTEADWHKRLLSNEDTTTVLMRLNAPLICQDRPNNLGKEYRFIHKSLRDYFVARALWEELRRGANRHDVEHSEKLGAIRNIRPIWESLGDGFEIEPSVRFNEVNVVEDAAVQSFLVERVQEDRDLLKALLSWVKASKSRDDVKRGASNALTVLVKAGLQFTGCDLRGIQVPGSDLSFGVFDSAQLQGSDLSRANLRAIWLRQANLRGSQMSGVQFGELPYLQEEDEVTSCAYSPDGKACAMGLDNGKISVYRTSDWEKIHTLEGHEDRVTSVVYSPSGDHLASGSRWTMRVWATASGAVVHTLEEHTEFVISIVYSPLGDHLASGSWDSTVRVWSAVSGAVVHTLEGHTKFVTSVVYAPRGDYLASGSEDKSVRVWSAASGAVVHNLKGHTEAVSSVVYSPSGDYLASGSWDSTVRMWSAASGAVVYTLQGHTDRVSSVVYSPRGDHLASGSNDKTVRVWSAASGAVVHTLEGHTGRVTSVVYSPSGDYLASGSSDKTVRVWSAVSGAVIHTLEGHTGRVTSVMYAPRGGYLVSRSSDKTTRVWSVASGAVVPALDGHTGGVSSVVYSPRGDHLASGSGDSTVRVWSAASGAVVHALEGHKSYVTSVVYSPRGDHLASGSYDKTVRVWSAASGAVVHTLEGHTGVVCSVVYSPRGDHLASGSSDKTVRVWSAASRAVVHTLEGHTEAVSSVVYSPRGDYLASGSGDRTVRVWSAASGAVVHTLEGHNSYVTSVVYSPRGDHLASGSLDRTVRVWSAVSGAVVHTLRGHEDSVSSVVYSPLGDHLASGSFDNTVRLWEVYSGACLLLIEGATGRVNSVAWKWSENAAYLSSGNADKSVREWELKNDEGEYKAMLCWSSGHGELTVRDTLLEGVVGLSEVDQKLLTQRGAALA</sequence>
<dbReference type="GO" id="GO:0016301">
    <property type="term" value="F:kinase activity"/>
    <property type="evidence" value="ECO:0007669"/>
    <property type="project" value="UniProtKB-KW"/>
</dbReference>
<feature type="repeat" description="WD" evidence="3">
    <location>
        <begin position="785"/>
        <end position="826"/>
    </location>
</feature>
<dbReference type="InterPro" id="IPR027417">
    <property type="entry name" value="P-loop_NTPase"/>
</dbReference>
<keyword evidence="5" id="KW-0418">Kinase</keyword>
<feature type="repeat" description="WD" evidence="3">
    <location>
        <begin position="995"/>
        <end position="1036"/>
    </location>
</feature>
<dbReference type="SUPFAM" id="SSF50978">
    <property type="entry name" value="WD40 repeat-like"/>
    <property type="match status" value="2"/>
</dbReference>
<gene>
    <name evidence="5" type="ORF">MCB1EB_0781</name>
</gene>
<dbReference type="Proteomes" id="UP000282597">
    <property type="component" value="Chromosome"/>
</dbReference>
<feature type="repeat" description="WD" evidence="3">
    <location>
        <begin position="1163"/>
        <end position="1204"/>
    </location>
</feature>
<feature type="repeat" description="WD" evidence="3">
    <location>
        <begin position="911"/>
        <end position="952"/>
    </location>
</feature>
<organism evidence="5 6">
    <name type="scientific">Mycoavidus cysteinexigens</name>
    <dbReference type="NCBI Taxonomy" id="1553431"/>
    <lineage>
        <taxon>Bacteria</taxon>
        <taxon>Pseudomonadati</taxon>
        <taxon>Pseudomonadota</taxon>
        <taxon>Betaproteobacteria</taxon>
        <taxon>Burkholderiales</taxon>
        <taxon>Burkholderiaceae</taxon>
        <taxon>Mycoavidus</taxon>
    </lineage>
</organism>
<dbReference type="Gene3D" id="3.40.50.300">
    <property type="entry name" value="P-loop containing nucleotide triphosphate hydrolases"/>
    <property type="match status" value="1"/>
</dbReference>
<dbReference type="Gene3D" id="2.130.10.10">
    <property type="entry name" value="YVTN repeat-like/Quinoprotein amine dehydrogenase"/>
    <property type="match status" value="7"/>
</dbReference>
<dbReference type="InterPro" id="IPR007111">
    <property type="entry name" value="NACHT_NTPase"/>
</dbReference>
<feature type="repeat" description="WD" evidence="3">
    <location>
        <begin position="869"/>
        <end position="910"/>
    </location>
</feature>
<dbReference type="FunFam" id="2.130.10.10:FF:000228">
    <property type="entry name" value="COMPASS-like H3K4 histone methylase component WDR5A"/>
    <property type="match status" value="1"/>
</dbReference>
<feature type="repeat" description="WD" evidence="3">
    <location>
        <begin position="743"/>
        <end position="784"/>
    </location>
</feature>
<feature type="repeat" description="WD" evidence="3">
    <location>
        <begin position="953"/>
        <end position="994"/>
    </location>
</feature>
<reference evidence="5 6" key="1">
    <citation type="journal article" date="2018" name="Microbes Environ.">
        <title>Comparative Genomic Insights into Endofungal Lifestyles of Two Bacterial Endosymbionts, Mycoavidus cysteinexigens and Burkholderia rhizoxinica.</title>
        <authorList>
            <person name="Sharmin D."/>
            <person name="Guo Y."/>
            <person name="Nishizawa T."/>
            <person name="Ohshima S."/>
            <person name="Sato Y."/>
            <person name="Takashima Y."/>
            <person name="Narisawa K."/>
            <person name="Ohta H."/>
        </authorList>
    </citation>
    <scope>NUCLEOTIDE SEQUENCE [LARGE SCALE GENOMIC DNA]</scope>
    <source>
        <strain evidence="5 6">B1-EB</strain>
    </source>
</reference>
<feature type="domain" description="NACHT" evidence="4">
    <location>
        <begin position="151"/>
        <end position="307"/>
    </location>
</feature>
<evidence type="ECO:0000256" key="3">
    <source>
        <dbReference type="PROSITE-ProRule" id="PRU00221"/>
    </source>
</evidence>
<dbReference type="SUPFAM" id="SSF141571">
    <property type="entry name" value="Pentapeptide repeat-like"/>
    <property type="match status" value="1"/>
</dbReference>
<dbReference type="PROSITE" id="PS50082">
    <property type="entry name" value="WD_REPEATS_2"/>
    <property type="match status" value="14"/>
</dbReference>
<keyword evidence="5" id="KW-0808">Transferase</keyword>
<dbReference type="CDD" id="cd00200">
    <property type="entry name" value="WD40"/>
    <property type="match status" value="3"/>
</dbReference>
<dbReference type="SUPFAM" id="SSF52540">
    <property type="entry name" value="P-loop containing nucleoside triphosphate hydrolases"/>
    <property type="match status" value="1"/>
</dbReference>
<evidence type="ECO:0000259" key="4">
    <source>
        <dbReference type="Pfam" id="PF05729"/>
    </source>
</evidence>
<dbReference type="SUPFAM" id="SSF101908">
    <property type="entry name" value="Putative isomerase YbhE"/>
    <property type="match status" value="1"/>
</dbReference>
<dbReference type="PRINTS" id="PR00320">
    <property type="entry name" value="GPROTEINBRPT"/>
</dbReference>
<dbReference type="PANTHER" id="PTHR19848">
    <property type="entry name" value="WD40 REPEAT PROTEIN"/>
    <property type="match status" value="1"/>
</dbReference>
<dbReference type="InterPro" id="IPR020472">
    <property type="entry name" value="WD40_PAC1"/>
</dbReference>
<evidence type="ECO:0000313" key="6">
    <source>
        <dbReference type="Proteomes" id="UP000282597"/>
    </source>
</evidence>
<dbReference type="KEGG" id="mcys:MCB1EB_0781"/>